<dbReference type="EMBL" id="JXLB01000001">
    <property type="protein sequence ID" value="OJG83971.1"/>
    <property type="molecule type" value="Genomic_DNA"/>
</dbReference>
<organism evidence="1 2">
    <name type="scientific">Enterococcus ratti</name>
    <dbReference type="NCBI Taxonomy" id="150033"/>
    <lineage>
        <taxon>Bacteria</taxon>
        <taxon>Bacillati</taxon>
        <taxon>Bacillota</taxon>
        <taxon>Bacilli</taxon>
        <taxon>Lactobacillales</taxon>
        <taxon>Enterococcaceae</taxon>
        <taxon>Enterococcus</taxon>
    </lineage>
</organism>
<protein>
    <submittedName>
        <fullName evidence="1">Uncharacterized protein</fullName>
    </submittedName>
</protein>
<proteinExistence type="predicted"/>
<keyword evidence="2" id="KW-1185">Reference proteome</keyword>
<sequence length="39" mass="4594">MILRLKEKWILSIVSKYFLVYLAGETFSGKMVNRLFLGK</sequence>
<dbReference type="Proteomes" id="UP000182152">
    <property type="component" value="Unassembled WGS sequence"/>
</dbReference>
<comment type="caution">
    <text evidence="1">The sequence shown here is derived from an EMBL/GenBank/DDBJ whole genome shotgun (WGS) entry which is preliminary data.</text>
</comment>
<evidence type="ECO:0000313" key="2">
    <source>
        <dbReference type="Proteomes" id="UP000182152"/>
    </source>
</evidence>
<accession>A0A1L8WSG3</accession>
<reference evidence="1 2" key="1">
    <citation type="submission" date="2014-12" db="EMBL/GenBank/DDBJ databases">
        <title>Draft genome sequences of 29 type strains of Enterococci.</title>
        <authorList>
            <person name="Zhong Z."/>
            <person name="Sun Z."/>
            <person name="Liu W."/>
            <person name="Zhang W."/>
            <person name="Zhang H."/>
        </authorList>
    </citation>
    <scope>NUCLEOTIDE SEQUENCE [LARGE SCALE GENOMIC DNA]</scope>
    <source>
        <strain evidence="1 2">DSM 15687</strain>
    </source>
</reference>
<evidence type="ECO:0000313" key="1">
    <source>
        <dbReference type="EMBL" id="OJG83971.1"/>
    </source>
</evidence>
<dbReference type="AlphaFoldDB" id="A0A1L8WSG3"/>
<name>A0A1L8WSG3_9ENTE</name>
<gene>
    <name evidence="1" type="ORF">RV14_GL000148</name>
</gene>